<organism evidence="2">
    <name type="scientific">hydrothermal vent metagenome</name>
    <dbReference type="NCBI Taxonomy" id="652676"/>
    <lineage>
        <taxon>unclassified sequences</taxon>
        <taxon>metagenomes</taxon>
        <taxon>ecological metagenomes</taxon>
    </lineage>
</organism>
<evidence type="ECO:0000313" key="2">
    <source>
        <dbReference type="EMBL" id="SFV68561.1"/>
    </source>
</evidence>
<dbReference type="Pfam" id="PF22818">
    <property type="entry name" value="ApeI-like"/>
    <property type="match status" value="1"/>
</dbReference>
<dbReference type="SUPFAM" id="SSF54637">
    <property type="entry name" value="Thioesterase/thiol ester dehydrase-isomerase"/>
    <property type="match status" value="1"/>
</dbReference>
<proteinExistence type="predicted"/>
<sequence>MLLDGLYEVLNRGENEASVKLSDESHPVFKAHFPQNPILPGFVHLDIIEDVFEMEITAIKKAKYSALILPTQTLVYKRDKNRIKVFMQENEVATFSF</sequence>
<reference evidence="2" key="1">
    <citation type="submission" date="2016-10" db="EMBL/GenBank/DDBJ databases">
        <authorList>
            <person name="de Groot N.N."/>
        </authorList>
    </citation>
    <scope>NUCLEOTIDE SEQUENCE</scope>
</reference>
<name>A0A1W1CSA4_9ZZZZ</name>
<feature type="domain" description="ApeI dehydratase-like" evidence="1">
    <location>
        <begin position="16"/>
        <end position="79"/>
    </location>
</feature>
<evidence type="ECO:0000259" key="1">
    <source>
        <dbReference type="Pfam" id="PF22818"/>
    </source>
</evidence>
<dbReference type="AlphaFoldDB" id="A0A1W1CSA4"/>
<dbReference type="InterPro" id="IPR054545">
    <property type="entry name" value="ApeI-like"/>
</dbReference>
<dbReference type="EMBL" id="FPHF01000105">
    <property type="protein sequence ID" value="SFV68561.1"/>
    <property type="molecule type" value="Genomic_DNA"/>
</dbReference>
<accession>A0A1W1CSA4</accession>
<dbReference type="InterPro" id="IPR029069">
    <property type="entry name" value="HotDog_dom_sf"/>
</dbReference>
<gene>
    <name evidence="2" type="ORF">MNB_SM-4-1424</name>
</gene>
<protein>
    <recommendedName>
        <fullName evidence="1">ApeI dehydratase-like domain-containing protein</fullName>
    </recommendedName>
</protein>
<dbReference type="Gene3D" id="3.10.129.10">
    <property type="entry name" value="Hotdog Thioesterase"/>
    <property type="match status" value="1"/>
</dbReference>